<dbReference type="AlphaFoldDB" id="A0A5A7PN94"/>
<feature type="non-terminal residue" evidence="2">
    <location>
        <position position="1"/>
    </location>
</feature>
<dbReference type="GO" id="GO:0016788">
    <property type="term" value="F:hydrolase activity, acting on ester bonds"/>
    <property type="evidence" value="ECO:0007669"/>
    <property type="project" value="InterPro"/>
</dbReference>
<dbReference type="PANTHER" id="PTHR45642">
    <property type="entry name" value="GDSL ESTERASE/LIPASE EXL3"/>
    <property type="match status" value="1"/>
</dbReference>
<dbReference type="InterPro" id="IPR050592">
    <property type="entry name" value="GDSL_lipolytic_enzyme"/>
</dbReference>
<sequence>KELGIKELIPAYLDPKLNPQDLSTGVSFASGGSGYDPQTSQLASVTPISSQLNQFKEYITKLKGAVGEEKAKYILSNSIYLVVAGSDDVANTYFTIGTRRVQYDISSYADLLVSSASSFIQDIYKLGARRIAVFGVPPVGCLPAQRTLAGGSIRFCAEPYNQAAQIVNAKLSTALDSLTGTLPQSRVVYIDIYTPLLDLIMYPQKYGEPVSYD</sequence>
<accession>A0A5A7PN94</accession>
<keyword evidence="3" id="KW-1185">Reference proteome</keyword>
<organism evidence="2 3">
    <name type="scientific">Striga asiatica</name>
    <name type="common">Asiatic witchweed</name>
    <name type="synonym">Buchnera asiatica</name>
    <dbReference type="NCBI Taxonomy" id="4170"/>
    <lineage>
        <taxon>Eukaryota</taxon>
        <taxon>Viridiplantae</taxon>
        <taxon>Streptophyta</taxon>
        <taxon>Embryophyta</taxon>
        <taxon>Tracheophyta</taxon>
        <taxon>Spermatophyta</taxon>
        <taxon>Magnoliopsida</taxon>
        <taxon>eudicotyledons</taxon>
        <taxon>Gunneridae</taxon>
        <taxon>Pentapetalae</taxon>
        <taxon>asterids</taxon>
        <taxon>lamiids</taxon>
        <taxon>Lamiales</taxon>
        <taxon>Orobanchaceae</taxon>
        <taxon>Buchnereae</taxon>
        <taxon>Striga</taxon>
    </lineage>
</organism>
<dbReference type="Proteomes" id="UP000325081">
    <property type="component" value="Unassembled WGS sequence"/>
</dbReference>
<evidence type="ECO:0000313" key="3">
    <source>
        <dbReference type="Proteomes" id="UP000325081"/>
    </source>
</evidence>
<dbReference type="OrthoDB" id="1600564at2759"/>
<comment type="similarity">
    <text evidence="1">Belongs to the 'GDSL' lipolytic enzyme family.</text>
</comment>
<dbReference type="Gene3D" id="3.40.50.1110">
    <property type="entry name" value="SGNH hydrolase"/>
    <property type="match status" value="1"/>
</dbReference>
<dbReference type="InterPro" id="IPR001087">
    <property type="entry name" value="GDSL"/>
</dbReference>
<dbReference type="Pfam" id="PF00657">
    <property type="entry name" value="Lipase_GDSL"/>
    <property type="match status" value="1"/>
</dbReference>
<evidence type="ECO:0000256" key="1">
    <source>
        <dbReference type="ARBA" id="ARBA00008668"/>
    </source>
</evidence>
<protein>
    <submittedName>
        <fullName evidence="2">GDSL esterase/lipase</fullName>
    </submittedName>
</protein>
<evidence type="ECO:0000313" key="2">
    <source>
        <dbReference type="EMBL" id="GER33982.1"/>
    </source>
</evidence>
<dbReference type="EMBL" id="BKCP01004849">
    <property type="protein sequence ID" value="GER33982.1"/>
    <property type="molecule type" value="Genomic_DNA"/>
</dbReference>
<comment type="caution">
    <text evidence="2">The sequence shown here is derived from an EMBL/GenBank/DDBJ whole genome shotgun (WGS) entry which is preliminary data.</text>
</comment>
<gene>
    <name evidence="2" type="ORF">STAS_10163</name>
</gene>
<name>A0A5A7PN94_STRAF</name>
<proteinExistence type="inferred from homology"/>
<dbReference type="InterPro" id="IPR036514">
    <property type="entry name" value="SGNH_hydro_sf"/>
</dbReference>
<reference evidence="3" key="1">
    <citation type="journal article" date="2019" name="Curr. Biol.">
        <title>Genome Sequence of Striga asiatica Provides Insight into the Evolution of Plant Parasitism.</title>
        <authorList>
            <person name="Yoshida S."/>
            <person name="Kim S."/>
            <person name="Wafula E.K."/>
            <person name="Tanskanen J."/>
            <person name="Kim Y.M."/>
            <person name="Honaas L."/>
            <person name="Yang Z."/>
            <person name="Spallek T."/>
            <person name="Conn C.E."/>
            <person name="Ichihashi Y."/>
            <person name="Cheong K."/>
            <person name="Cui S."/>
            <person name="Der J.P."/>
            <person name="Gundlach H."/>
            <person name="Jiao Y."/>
            <person name="Hori C."/>
            <person name="Ishida J.K."/>
            <person name="Kasahara H."/>
            <person name="Kiba T."/>
            <person name="Kim M.S."/>
            <person name="Koo N."/>
            <person name="Laohavisit A."/>
            <person name="Lee Y.H."/>
            <person name="Lumba S."/>
            <person name="McCourt P."/>
            <person name="Mortimer J.C."/>
            <person name="Mutuku J.M."/>
            <person name="Nomura T."/>
            <person name="Sasaki-Sekimoto Y."/>
            <person name="Seto Y."/>
            <person name="Wang Y."/>
            <person name="Wakatake T."/>
            <person name="Sakakibara H."/>
            <person name="Demura T."/>
            <person name="Yamaguchi S."/>
            <person name="Yoneyama K."/>
            <person name="Manabe R.I."/>
            <person name="Nelson D.C."/>
            <person name="Schulman A.H."/>
            <person name="Timko M.P."/>
            <person name="dePamphilis C.W."/>
            <person name="Choi D."/>
            <person name="Shirasu K."/>
        </authorList>
    </citation>
    <scope>NUCLEOTIDE SEQUENCE [LARGE SCALE GENOMIC DNA]</scope>
    <source>
        <strain evidence="3">cv. UVA1</strain>
    </source>
</reference>
<dbReference type="PANTHER" id="PTHR45642:SF95">
    <property type="entry name" value="GDSL-LIKE LIPASE_ACYLHYDROLASE FAMILY PROTEIN, EXPRESSED"/>
    <property type="match status" value="1"/>
</dbReference>
<feature type="non-terminal residue" evidence="2">
    <location>
        <position position="213"/>
    </location>
</feature>